<dbReference type="AlphaFoldDB" id="A0A1J7I4T9"/>
<sequence length="542" mass="60361">MSAEKTTKAEDQEMLLLSEEERKWYYSGLPSRARLVARSNAATIKWQRRVEDEHPVLKHLGRVGQHPIVDKSETTSLVQDVVAILNASLKGWNCIDVLRLGYSRSDHENPVILWIGVLPNSTSSELGMNVVLQCRATLERHGLDDVQCEIRETVVQLAASSTARNQSTVKNLDVHGDEVTPGGFHVPGFTDTIGQCVAMEDNPTREATLGCFVALAKEPNTPCEKYAVISRHLVFAKDDNNNNEYRHHNSSRMKHVIMPGDCFLKEAQEKVTVVMECWTRRLTHLLQHQSVPGQQRDVQAVQSARQEIAKSKRFHDHLVSISEPETRRIGYVKYSPPRQVNVQTGNMQDFAIVKLNQDRFQARLDDLSNMVYIADKPGLCALNEDLGWNPYVFPRDIPVLRLQGVVPVANLTPPWTECGRETLMGETVLRVCKRGRTTGSTWGEVNEFMSVARTAVNSEMVISRHLAVLGFHKTPFSDTGDSGSAIFTPDGKMVAMLDAGLGAGDEDPLTDEGLVQDLTYGTPLASILEDIRRAGYATAHLC</sequence>
<proteinExistence type="predicted"/>
<dbReference type="STRING" id="1408157.A0A1J7I4T9"/>
<evidence type="ECO:0000313" key="2">
    <source>
        <dbReference type="Proteomes" id="UP000182658"/>
    </source>
</evidence>
<dbReference type="OrthoDB" id="5424209at2759"/>
<dbReference type="Proteomes" id="UP000182658">
    <property type="component" value="Unassembled WGS sequence"/>
</dbReference>
<protein>
    <submittedName>
        <fullName evidence="1">Uncharacterized protein</fullName>
    </submittedName>
</protein>
<keyword evidence="2" id="KW-1185">Reference proteome</keyword>
<evidence type="ECO:0000313" key="1">
    <source>
        <dbReference type="EMBL" id="OIW22395.1"/>
    </source>
</evidence>
<gene>
    <name evidence="1" type="ORF">CONLIGDRAFT_606949</name>
</gene>
<dbReference type="EMBL" id="KV875117">
    <property type="protein sequence ID" value="OIW22395.1"/>
    <property type="molecule type" value="Genomic_DNA"/>
</dbReference>
<organism evidence="1 2">
    <name type="scientific">Coniochaeta ligniaria NRRL 30616</name>
    <dbReference type="NCBI Taxonomy" id="1408157"/>
    <lineage>
        <taxon>Eukaryota</taxon>
        <taxon>Fungi</taxon>
        <taxon>Dikarya</taxon>
        <taxon>Ascomycota</taxon>
        <taxon>Pezizomycotina</taxon>
        <taxon>Sordariomycetes</taxon>
        <taxon>Sordariomycetidae</taxon>
        <taxon>Coniochaetales</taxon>
        <taxon>Coniochaetaceae</taxon>
        <taxon>Coniochaeta</taxon>
    </lineage>
</organism>
<dbReference type="SUPFAM" id="SSF50494">
    <property type="entry name" value="Trypsin-like serine proteases"/>
    <property type="match status" value="1"/>
</dbReference>
<name>A0A1J7I4T9_9PEZI</name>
<reference evidence="1 2" key="1">
    <citation type="submission" date="2016-10" db="EMBL/GenBank/DDBJ databases">
        <title>Draft genome sequence of Coniochaeta ligniaria NRRL30616, a lignocellulolytic fungus for bioabatement of inhibitors in plant biomass hydrolysates.</title>
        <authorList>
            <consortium name="DOE Joint Genome Institute"/>
            <person name="Jimenez D.J."/>
            <person name="Hector R.E."/>
            <person name="Riley R."/>
            <person name="Sun H."/>
            <person name="Grigoriev I.V."/>
            <person name="Van Elsas J.D."/>
            <person name="Nichols N.N."/>
        </authorList>
    </citation>
    <scope>NUCLEOTIDE SEQUENCE [LARGE SCALE GENOMIC DNA]</scope>
    <source>
        <strain evidence="1 2">NRRL 30616</strain>
    </source>
</reference>
<accession>A0A1J7I4T9</accession>
<dbReference type="InParanoid" id="A0A1J7I4T9"/>
<dbReference type="InterPro" id="IPR009003">
    <property type="entry name" value="Peptidase_S1_PA"/>
</dbReference>